<dbReference type="KEGG" id="cps:CPS_4303"/>
<evidence type="ECO:0000313" key="2">
    <source>
        <dbReference type="Proteomes" id="UP000000547"/>
    </source>
</evidence>
<accession>Q47W69</accession>
<name>Q47W69_COLP3</name>
<dbReference type="STRING" id="167879.CPS_4303"/>
<sequence>MFLNLINRREFFDKNYVGMTMKLIKQTYELVT</sequence>
<gene>
    <name evidence="1" type="ordered locus">CPS_4303</name>
</gene>
<evidence type="ECO:0000313" key="1">
    <source>
        <dbReference type="EMBL" id="AAZ25719.1"/>
    </source>
</evidence>
<organism evidence="1 2">
    <name type="scientific">Colwellia psychrerythraea (strain 34H / ATCC BAA-681)</name>
    <name type="common">Vibrio psychroerythus</name>
    <dbReference type="NCBI Taxonomy" id="167879"/>
    <lineage>
        <taxon>Bacteria</taxon>
        <taxon>Pseudomonadati</taxon>
        <taxon>Pseudomonadota</taxon>
        <taxon>Gammaproteobacteria</taxon>
        <taxon>Alteromonadales</taxon>
        <taxon>Colwelliaceae</taxon>
        <taxon>Colwellia</taxon>
    </lineage>
</organism>
<protein>
    <submittedName>
        <fullName evidence="1">Uncharacterized protein</fullName>
    </submittedName>
</protein>
<dbReference type="HOGENOM" id="CLU_3388900_0_0_6"/>
<proteinExistence type="predicted"/>
<reference evidence="1" key="1">
    <citation type="journal article" date="2005" name="Proc. Natl. Acad. Sci. U.S.A.">
        <title>The psychrophilic lifestyle as revealed by the genome sequence of Colwellia psychrerythraea 34H through genomic and proteomic analyses.</title>
        <authorList>
            <person name="Methe B.A."/>
            <person name="Nelson K.E."/>
            <person name="Deming J.W."/>
            <person name="Momen B."/>
            <person name="Melamud E."/>
            <person name="Zhang X."/>
            <person name="Moult J."/>
            <person name="Madupu R."/>
            <person name="Nelson W.C."/>
            <person name="Dodson R.J."/>
            <person name="Brinkac L.M."/>
            <person name="Daugherty S.C."/>
            <person name="Durkin A.S."/>
            <person name="DeBoy R.T."/>
            <person name="Kolonay J.F."/>
            <person name="Sullivan S.A."/>
            <person name="Zhou L."/>
            <person name="Davidsen T.M."/>
            <person name="Wu M."/>
            <person name="Huston A.L."/>
            <person name="Lewis M."/>
            <person name="Weaver B."/>
            <person name="Weidman J.F."/>
            <person name="Khouri H."/>
            <person name="Utterback T.R."/>
            <person name="Feldblyum T.V."/>
            <person name="Fraser C.M."/>
        </authorList>
    </citation>
    <scope>NUCLEOTIDE SEQUENCE [LARGE SCALE GENOMIC DNA]</scope>
    <source>
        <strain evidence="1">34H</strain>
    </source>
</reference>
<dbReference type="AlphaFoldDB" id="Q47W69"/>
<dbReference type="EMBL" id="CP000083">
    <property type="protein sequence ID" value="AAZ25719.1"/>
    <property type="molecule type" value="Genomic_DNA"/>
</dbReference>
<dbReference type="Proteomes" id="UP000000547">
    <property type="component" value="Chromosome"/>
</dbReference>